<accession>A0A3D3R1A0</accession>
<dbReference type="AlphaFoldDB" id="A0A3D3R1A0"/>
<name>A0A3D3R1A0_9PLAN</name>
<gene>
    <name evidence="1" type="ORF">DIT97_01865</name>
</gene>
<protein>
    <submittedName>
        <fullName evidence="1">Uncharacterized protein</fullName>
    </submittedName>
</protein>
<proteinExistence type="predicted"/>
<evidence type="ECO:0000313" key="2">
    <source>
        <dbReference type="Proteomes" id="UP000263642"/>
    </source>
</evidence>
<sequence length="42" mass="4775">MATRYEEMPPTSPALSDCQHSLQISSECPYYLERVTEGRIAN</sequence>
<organism evidence="1 2">
    <name type="scientific">Gimesia maris</name>
    <dbReference type="NCBI Taxonomy" id="122"/>
    <lineage>
        <taxon>Bacteria</taxon>
        <taxon>Pseudomonadati</taxon>
        <taxon>Planctomycetota</taxon>
        <taxon>Planctomycetia</taxon>
        <taxon>Planctomycetales</taxon>
        <taxon>Planctomycetaceae</taxon>
        <taxon>Gimesia</taxon>
    </lineage>
</organism>
<evidence type="ECO:0000313" key="1">
    <source>
        <dbReference type="EMBL" id="HCO21862.1"/>
    </source>
</evidence>
<comment type="caution">
    <text evidence="1">The sequence shown here is derived from an EMBL/GenBank/DDBJ whole genome shotgun (WGS) entry which is preliminary data.</text>
</comment>
<dbReference type="EMBL" id="DQAY01000014">
    <property type="protein sequence ID" value="HCO21862.1"/>
    <property type="molecule type" value="Genomic_DNA"/>
</dbReference>
<dbReference type="Proteomes" id="UP000263642">
    <property type="component" value="Unassembled WGS sequence"/>
</dbReference>
<reference evidence="1 2" key="1">
    <citation type="journal article" date="2018" name="Nat. Biotechnol.">
        <title>A standardized bacterial taxonomy based on genome phylogeny substantially revises the tree of life.</title>
        <authorList>
            <person name="Parks D.H."/>
            <person name="Chuvochina M."/>
            <person name="Waite D.W."/>
            <person name="Rinke C."/>
            <person name="Skarshewski A."/>
            <person name="Chaumeil P.A."/>
            <person name="Hugenholtz P."/>
        </authorList>
    </citation>
    <scope>NUCLEOTIDE SEQUENCE [LARGE SCALE GENOMIC DNA]</scope>
    <source>
        <strain evidence="1">UBA9375</strain>
    </source>
</reference>